<gene>
    <name evidence="5" type="ORF">GXW79_12755</name>
</gene>
<dbReference type="PANTHER" id="PTHR20961">
    <property type="entry name" value="GLYCOSYLTRANSFERASE"/>
    <property type="match status" value="1"/>
</dbReference>
<proteinExistence type="predicted"/>
<evidence type="ECO:0000256" key="1">
    <source>
        <dbReference type="ARBA" id="ARBA00022676"/>
    </source>
</evidence>
<dbReference type="Pfam" id="PF04577">
    <property type="entry name" value="Glyco_transf_61"/>
    <property type="match status" value="1"/>
</dbReference>
<keyword evidence="1" id="KW-0328">Glycosyltransferase</keyword>
<dbReference type="Proteomes" id="UP001196068">
    <property type="component" value="Unassembled WGS sequence"/>
</dbReference>
<organism evidence="5 6">
    <name type="scientific">Plastoroseomonas arctica</name>
    <dbReference type="NCBI Taxonomy" id="1509237"/>
    <lineage>
        <taxon>Bacteria</taxon>
        <taxon>Pseudomonadati</taxon>
        <taxon>Pseudomonadota</taxon>
        <taxon>Alphaproteobacteria</taxon>
        <taxon>Acetobacterales</taxon>
        <taxon>Acetobacteraceae</taxon>
        <taxon>Plastoroseomonas</taxon>
    </lineage>
</organism>
<protein>
    <submittedName>
        <fullName evidence="5">Glycosyltransferase family 61 protein</fullName>
    </submittedName>
</protein>
<dbReference type="InterPro" id="IPR049625">
    <property type="entry name" value="Glyco_transf_61_cat"/>
</dbReference>
<evidence type="ECO:0000259" key="4">
    <source>
        <dbReference type="Pfam" id="PF04577"/>
    </source>
</evidence>
<dbReference type="InterPro" id="IPR007657">
    <property type="entry name" value="Glycosyltransferase_61"/>
</dbReference>
<reference evidence="5" key="1">
    <citation type="submission" date="2020-01" db="EMBL/GenBank/DDBJ databases">
        <authorList>
            <person name="Rat A."/>
        </authorList>
    </citation>
    <scope>NUCLEOTIDE SEQUENCE</scope>
    <source>
        <strain evidence="5">LMG 28251</strain>
    </source>
</reference>
<evidence type="ECO:0000313" key="6">
    <source>
        <dbReference type="Proteomes" id="UP001196068"/>
    </source>
</evidence>
<keyword evidence="2" id="KW-0808">Transferase</keyword>
<name>A0AAF1JYF9_9PROT</name>
<dbReference type="AlphaFoldDB" id="A0AAF1JYF9"/>
<evidence type="ECO:0000256" key="2">
    <source>
        <dbReference type="ARBA" id="ARBA00022679"/>
    </source>
</evidence>
<comment type="caution">
    <text evidence="5">The sequence shown here is derived from an EMBL/GenBank/DDBJ whole genome shotgun (WGS) entry which is preliminary data.</text>
</comment>
<feature type="domain" description="Glycosyltransferase 61 catalytic" evidence="4">
    <location>
        <begin position="131"/>
        <end position="305"/>
    </location>
</feature>
<dbReference type="RefSeq" id="WP_211874793.1">
    <property type="nucleotide sequence ID" value="NZ_JAAEDH010000014.1"/>
</dbReference>
<keyword evidence="6" id="KW-1185">Reference proteome</keyword>
<reference evidence="5" key="2">
    <citation type="journal article" date="2021" name="Syst. Appl. Microbiol.">
        <title>Roseomonas hellenica sp. nov., isolated from roots of wild-growing Alkanna tinctoria.</title>
        <authorList>
            <person name="Rat A."/>
            <person name="Naranjo H.D."/>
            <person name="Lebbe L."/>
            <person name="Cnockaert M."/>
            <person name="Krigas N."/>
            <person name="Grigoriadou K."/>
            <person name="Maloupa E."/>
            <person name="Willems A."/>
        </authorList>
    </citation>
    <scope>NUCLEOTIDE SEQUENCE</scope>
    <source>
        <strain evidence="5">LMG 28251</strain>
    </source>
</reference>
<evidence type="ECO:0000313" key="5">
    <source>
        <dbReference type="EMBL" id="MBR0655945.1"/>
    </source>
</evidence>
<dbReference type="GO" id="GO:0016757">
    <property type="term" value="F:glycosyltransferase activity"/>
    <property type="evidence" value="ECO:0007669"/>
    <property type="project" value="UniProtKB-KW"/>
</dbReference>
<sequence length="382" mass="41149">MLRGIDLKIGTHKLGDDITCHVVFPPHAVALSTPTSPDDVLASINDEECLPRSYVAGPVYLLHLKNCFVDRQTGYVLTATGDLVAETLPTSTHAGAAERAFADRKAVGPRRGQVPRAVLLTSARHANYCRWWFDCIARAFVADAYKALVPEFHGAPVITPVAGPAFQADSLPLIGLTPVEAGQRFLEVAELLIPCGLTHRNGQRVSGLVPSYMDFLRSRIPVAKARTVATQGTCLYISRAGAAIRRLKNESALLAALEPFGFQVIDPGSFSLTEQAMLFSSARLIVAPHGAALTNLLFGTPGLRLVEIFSRDGLHTSSFRHLCEFLGGRYFVVIGETGQEEPFPVNRRPRDEDIILPDASIAALAAAIPGFLHRADAAEPAA</sequence>
<dbReference type="EMBL" id="JAAEDH010000014">
    <property type="protein sequence ID" value="MBR0655945.1"/>
    <property type="molecule type" value="Genomic_DNA"/>
</dbReference>
<keyword evidence="3" id="KW-0325">Glycoprotein</keyword>
<evidence type="ECO:0000256" key="3">
    <source>
        <dbReference type="ARBA" id="ARBA00023180"/>
    </source>
</evidence>
<accession>A0AAF1JYF9</accession>